<organism evidence="10 11">
    <name type="scientific">Trapa incisa</name>
    <dbReference type="NCBI Taxonomy" id="236973"/>
    <lineage>
        <taxon>Eukaryota</taxon>
        <taxon>Viridiplantae</taxon>
        <taxon>Streptophyta</taxon>
        <taxon>Embryophyta</taxon>
        <taxon>Tracheophyta</taxon>
        <taxon>Spermatophyta</taxon>
        <taxon>Magnoliopsida</taxon>
        <taxon>eudicotyledons</taxon>
        <taxon>Gunneridae</taxon>
        <taxon>Pentapetalae</taxon>
        <taxon>rosids</taxon>
        <taxon>malvids</taxon>
        <taxon>Myrtales</taxon>
        <taxon>Lythraceae</taxon>
        <taxon>Trapa</taxon>
    </lineage>
</organism>
<dbReference type="GO" id="GO:0005634">
    <property type="term" value="C:nucleus"/>
    <property type="evidence" value="ECO:0007669"/>
    <property type="project" value="UniProtKB-SubCell"/>
</dbReference>
<dbReference type="SMART" id="SM00380">
    <property type="entry name" value="AP2"/>
    <property type="match status" value="1"/>
</dbReference>
<dbReference type="PROSITE" id="PS51032">
    <property type="entry name" value="AP2_ERF"/>
    <property type="match status" value="1"/>
</dbReference>
<feature type="compositionally biased region" description="Basic residues" evidence="8">
    <location>
        <begin position="38"/>
        <end position="49"/>
    </location>
</feature>
<comment type="caution">
    <text evidence="10">The sequence shown here is derived from an EMBL/GenBank/DDBJ whole genome shotgun (WGS) entry which is preliminary data.</text>
</comment>
<dbReference type="PANTHER" id="PTHR31839:SF39">
    <property type="entry name" value="CBF3 PROTEIN"/>
    <property type="match status" value="1"/>
</dbReference>
<dbReference type="InterPro" id="IPR036955">
    <property type="entry name" value="AP2/ERF_dom_sf"/>
</dbReference>
<keyword evidence="2" id="KW-0805">Transcription regulation</keyword>
<evidence type="ECO:0000256" key="1">
    <source>
        <dbReference type="ARBA" id="ARBA00004123"/>
    </source>
</evidence>
<keyword evidence="11" id="KW-1185">Reference proteome</keyword>
<dbReference type="GO" id="GO:0003700">
    <property type="term" value="F:DNA-binding transcription factor activity"/>
    <property type="evidence" value="ECO:0007669"/>
    <property type="project" value="InterPro"/>
</dbReference>
<keyword evidence="6" id="KW-0539">Nucleus</keyword>
<dbReference type="AlphaFoldDB" id="A0AAN7K503"/>
<dbReference type="CDD" id="cd00018">
    <property type="entry name" value="AP2"/>
    <property type="match status" value="1"/>
</dbReference>
<evidence type="ECO:0000256" key="2">
    <source>
        <dbReference type="ARBA" id="ARBA00023015"/>
    </source>
</evidence>
<keyword evidence="4" id="KW-0010">Activator</keyword>
<comment type="subcellular location">
    <subcellularLocation>
        <location evidence="1">Nucleus</location>
    </subcellularLocation>
</comment>
<comment type="similarity">
    <text evidence="7">Belongs to the AP2/ERF transcription factor family. ERF subfamily.</text>
</comment>
<dbReference type="Gene3D" id="3.30.730.10">
    <property type="entry name" value="AP2/ERF domain"/>
    <property type="match status" value="1"/>
</dbReference>
<evidence type="ECO:0000256" key="4">
    <source>
        <dbReference type="ARBA" id="ARBA00023159"/>
    </source>
</evidence>
<evidence type="ECO:0000256" key="7">
    <source>
        <dbReference type="ARBA" id="ARBA00024343"/>
    </source>
</evidence>
<dbReference type="GO" id="GO:0003677">
    <property type="term" value="F:DNA binding"/>
    <property type="evidence" value="ECO:0007669"/>
    <property type="project" value="UniProtKB-KW"/>
</dbReference>
<evidence type="ECO:0000256" key="5">
    <source>
        <dbReference type="ARBA" id="ARBA00023163"/>
    </source>
</evidence>
<evidence type="ECO:0000256" key="8">
    <source>
        <dbReference type="SAM" id="MobiDB-lite"/>
    </source>
</evidence>
<dbReference type="SUPFAM" id="SSF54171">
    <property type="entry name" value="DNA-binding domain"/>
    <property type="match status" value="1"/>
</dbReference>
<protein>
    <recommendedName>
        <fullName evidence="9">AP2/ERF domain-containing protein</fullName>
    </recommendedName>
</protein>
<dbReference type="InterPro" id="IPR001471">
    <property type="entry name" value="AP2/ERF_dom"/>
</dbReference>
<proteinExistence type="inferred from homology"/>
<dbReference type="PANTHER" id="PTHR31839">
    <property type="entry name" value="DEHYDRATION-RESPONSIVE ELEMENT-BINDING PROTEIN 1D"/>
    <property type="match status" value="1"/>
</dbReference>
<evidence type="ECO:0000259" key="9">
    <source>
        <dbReference type="PROSITE" id="PS51032"/>
    </source>
</evidence>
<keyword evidence="5" id="KW-0804">Transcription</keyword>
<accession>A0AAN7K503</accession>
<gene>
    <name evidence="10" type="ORF">SAY87_018736</name>
</gene>
<evidence type="ECO:0000256" key="6">
    <source>
        <dbReference type="ARBA" id="ARBA00023242"/>
    </source>
</evidence>
<dbReference type="InterPro" id="IPR016177">
    <property type="entry name" value="DNA-bd_dom_sf"/>
</dbReference>
<sequence length="220" mass="24356">MEQERGMFSPGSSPSSSSSAGGLRRDSQPLSSGMVDGRKKKSGRRKFKETRHPFYRGVRERNGKWVCEMRAPSQKSRRVWLGTFDSPDDAARAYDEAALVIRGASASLNFPQPPPQQASLSSCSTLKNPSDIDIDIVDGPRTTLPPSSSSPPPSSLYVMDGMDEEKSRRVYFDEEEIFDMPGLMASMAEGLMIEPPAVNYGFSGDEDYVEEVEDLTLWKD</sequence>
<name>A0AAN7K503_9MYRT</name>
<evidence type="ECO:0000313" key="11">
    <source>
        <dbReference type="Proteomes" id="UP001345219"/>
    </source>
</evidence>
<keyword evidence="3" id="KW-0238">DNA-binding</keyword>
<evidence type="ECO:0000313" key="10">
    <source>
        <dbReference type="EMBL" id="KAK4757435.1"/>
    </source>
</evidence>
<dbReference type="InterPro" id="IPR045277">
    <property type="entry name" value="DRE1A-I"/>
</dbReference>
<feature type="domain" description="AP2/ERF" evidence="9">
    <location>
        <begin position="54"/>
        <end position="111"/>
    </location>
</feature>
<feature type="region of interest" description="Disordered" evidence="8">
    <location>
        <begin position="1"/>
        <end position="55"/>
    </location>
</feature>
<dbReference type="Pfam" id="PF00847">
    <property type="entry name" value="AP2"/>
    <property type="match status" value="1"/>
</dbReference>
<dbReference type="Proteomes" id="UP001345219">
    <property type="component" value="Chromosome 15"/>
</dbReference>
<evidence type="ECO:0000256" key="3">
    <source>
        <dbReference type="ARBA" id="ARBA00023125"/>
    </source>
</evidence>
<dbReference type="EMBL" id="JAXIOK010000012">
    <property type="protein sequence ID" value="KAK4757435.1"/>
    <property type="molecule type" value="Genomic_DNA"/>
</dbReference>
<feature type="compositionally biased region" description="Low complexity" evidence="8">
    <location>
        <begin position="9"/>
        <end position="22"/>
    </location>
</feature>
<reference evidence="10 11" key="1">
    <citation type="journal article" date="2023" name="Hortic Res">
        <title>Pangenome of water caltrop reveals structural variations and asymmetric subgenome divergence after allopolyploidization.</title>
        <authorList>
            <person name="Zhang X."/>
            <person name="Chen Y."/>
            <person name="Wang L."/>
            <person name="Yuan Y."/>
            <person name="Fang M."/>
            <person name="Shi L."/>
            <person name="Lu R."/>
            <person name="Comes H.P."/>
            <person name="Ma Y."/>
            <person name="Chen Y."/>
            <person name="Huang G."/>
            <person name="Zhou Y."/>
            <person name="Zheng Z."/>
            <person name="Qiu Y."/>
        </authorList>
    </citation>
    <scope>NUCLEOTIDE SEQUENCE [LARGE SCALE GENOMIC DNA]</scope>
    <source>
        <tissue evidence="10">Roots</tissue>
    </source>
</reference>